<feature type="compositionally biased region" description="Low complexity" evidence="2">
    <location>
        <begin position="82"/>
        <end position="119"/>
    </location>
</feature>
<evidence type="ECO:0000259" key="4">
    <source>
        <dbReference type="Pfam" id="PF03816"/>
    </source>
</evidence>
<keyword evidence="7" id="KW-1185">Reference proteome</keyword>
<feature type="domain" description="Cell envelope-related transcriptional attenuator" evidence="4">
    <location>
        <begin position="220"/>
        <end position="375"/>
    </location>
</feature>
<dbReference type="Gene3D" id="3.40.630.190">
    <property type="entry name" value="LCP protein"/>
    <property type="match status" value="1"/>
</dbReference>
<evidence type="ECO:0000313" key="6">
    <source>
        <dbReference type="EMBL" id="MFB4194567.1"/>
    </source>
</evidence>
<protein>
    <submittedName>
        <fullName evidence="6">LCP family protein</fullName>
    </submittedName>
</protein>
<evidence type="ECO:0000259" key="5">
    <source>
        <dbReference type="Pfam" id="PF13399"/>
    </source>
</evidence>
<evidence type="ECO:0000313" key="7">
    <source>
        <dbReference type="Proteomes" id="UP001577267"/>
    </source>
</evidence>
<sequence length="646" mass="66952">MPPEPEPESAAGPDAAAETARQADEEPGEISAAAAPAAPAAAPAPGTAAGDPAGPGADERAGDDAGPRADGDGGEGDGDGNAGTDADPAAPDDAAVADPAADPTAVAAVADPATAAEPEAPAPRPRRRRWVRVLRWTAGGLAVALLGTAGAGYLYIRHLNSNLTKEELNLGSKPPLPRATPDAEGRTPLNILLLGSDSRGSEANAALGGARDNADRPGLADTQMLIHVSADREHISALSIPRDTRVTIPECTDPKDGTVYPETERTINASIQHGGPGCTVATWEELTGIPIDHFMMVEFAGAVSLADAVGGVPVCVTDNVYDKDSRLRLEAGVTEVKGEQALQWLRTRHGFGDGSDIGRTKAQQMYFTAMAARLQEGTKLTDPMQLMDLAEAATDALTVDPGLGSVNRLYDLGEDVRDVPSDAMTMVTMPWLPDPLRPQAHVIPDTERAERIFSAIRNDVALDDPEGLREAEEAEAARAAAEAPDPAPAEEIAVAVRNGTGSAVIGPVTGRAAEVAGALYGLGFTAAYADDTRATQDVTTLGYPEGDPQQLADARAVARALGLPDSALRGTAGITVPVLTIGSDWREGTEYPAPGQPEAPDTPDAPDDRKAEESGDDAPEDILREGEAVTGKDQDACMTVNPRYIW</sequence>
<comment type="similarity">
    <text evidence="1">Belongs to the LytR/CpsA/Psr (LCP) family.</text>
</comment>
<name>A0ABV4ZKA1_9ACTN</name>
<dbReference type="EMBL" id="JBHGBT010000006">
    <property type="protein sequence ID" value="MFB4194567.1"/>
    <property type="molecule type" value="Genomic_DNA"/>
</dbReference>
<feature type="compositionally biased region" description="Basic and acidic residues" evidence="2">
    <location>
        <begin position="621"/>
        <end position="635"/>
    </location>
</feature>
<dbReference type="InterPro" id="IPR004474">
    <property type="entry name" value="LytR_CpsA_psr"/>
</dbReference>
<feature type="region of interest" description="Disordered" evidence="2">
    <location>
        <begin position="585"/>
        <end position="635"/>
    </location>
</feature>
<feature type="domain" description="LytR/CpsA/Psr regulator C-terminal" evidence="5">
    <location>
        <begin position="492"/>
        <end position="585"/>
    </location>
</feature>
<dbReference type="NCBIfam" id="TIGR00350">
    <property type="entry name" value="lytR_cpsA_psr"/>
    <property type="match status" value="1"/>
</dbReference>
<feature type="compositionally biased region" description="Low complexity" evidence="2">
    <location>
        <begin position="8"/>
        <end position="20"/>
    </location>
</feature>
<accession>A0ABV4ZKA1</accession>
<organism evidence="6 7">
    <name type="scientific">Streptomyces carpaticus</name>
    <dbReference type="NCBI Taxonomy" id="285558"/>
    <lineage>
        <taxon>Bacteria</taxon>
        <taxon>Bacillati</taxon>
        <taxon>Actinomycetota</taxon>
        <taxon>Actinomycetes</taxon>
        <taxon>Kitasatosporales</taxon>
        <taxon>Streptomycetaceae</taxon>
        <taxon>Streptomyces</taxon>
    </lineage>
</organism>
<evidence type="ECO:0000256" key="1">
    <source>
        <dbReference type="ARBA" id="ARBA00006068"/>
    </source>
</evidence>
<comment type="caution">
    <text evidence="6">The sequence shown here is derived from an EMBL/GenBank/DDBJ whole genome shotgun (WGS) entry which is preliminary data.</text>
</comment>
<keyword evidence="3" id="KW-1133">Transmembrane helix</keyword>
<keyword evidence="3" id="KW-0472">Membrane</keyword>
<dbReference type="PANTHER" id="PTHR33392:SF6">
    <property type="entry name" value="POLYISOPRENYL-TEICHOIC ACID--PEPTIDOGLYCAN TEICHOIC ACID TRANSFERASE TAGU"/>
    <property type="match status" value="1"/>
</dbReference>
<gene>
    <name evidence="6" type="ORF">ACE11A_09420</name>
</gene>
<dbReference type="InterPro" id="IPR027381">
    <property type="entry name" value="LytR/CpsA/Psr_C"/>
</dbReference>
<evidence type="ECO:0000256" key="2">
    <source>
        <dbReference type="SAM" id="MobiDB-lite"/>
    </source>
</evidence>
<dbReference type="Gene3D" id="3.30.70.2390">
    <property type="match status" value="1"/>
</dbReference>
<dbReference type="InterPro" id="IPR050922">
    <property type="entry name" value="LytR/CpsA/Psr_CW_biosynth"/>
</dbReference>
<reference evidence="6 7" key="1">
    <citation type="submission" date="2024-09" db="EMBL/GenBank/DDBJ databases">
        <title>Draft genome sequence of multifaceted antimicrobials producing Streptomyces sp. strain FH1.</title>
        <authorList>
            <person name="Hassan F."/>
            <person name="Ali H."/>
            <person name="Hassan N."/>
            <person name="Nawaz A."/>
        </authorList>
    </citation>
    <scope>NUCLEOTIDE SEQUENCE [LARGE SCALE GENOMIC DNA]</scope>
    <source>
        <strain evidence="6 7">FH1</strain>
    </source>
</reference>
<proteinExistence type="inferred from homology"/>
<feature type="transmembrane region" description="Helical" evidence="3">
    <location>
        <begin position="133"/>
        <end position="156"/>
    </location>
</feature>
<evidence type="ECO:0000256" key="3">
    <source>
        <dbReference type="SAM" id="Phobius"/>
    </source>
</evidence>
<dbReference type="PANTHER" id="PTHR33392">
    <property type="entry name" value="POLYISOPRENYL-TEICHOIC ACID--PEPTIDOGLYCAN TEICHOIC ACID TRANSFERASE TAGU"/>
    <property type="match status" value="1"/>
</dbReference>
<feature type="compositionally biased region" description="Low complexity" evidence="2">
    <location>
        <begin position="32"/>
        <end position="56"/>
    </location>
</feature>
<feature type="region of interest" description="Disordered" evidence="2">
    <location>
        <begin position="1"/>
        <end position="126"/>
    </location>
</feature>
<keyword evidence="3" id="KW-0812">Transmembrane</keyword>
<dbReference type="RefSeq" id="WP_375062567.1">
    <property type="nucleotide sequence ID" value="NZ_JBHGBT010000006.1"/>
</dbReference>
<dbReference type="Pfam" id="PF03816">
    <property type="entry name" value="LytR_cpsA_psr"/>
    <property type="match status" value="1"/>
</dbReference>
<feature type="compositionally biased region" description="Basic and acidic residues" evidence="2">
    <location>
        <begin position="57"/>
        <end position="71"/>
    </location>
</feature>
<dbReference type="Proteomes" id="UP001577267">
    <property type="component" value="Unassembled WGS sequence"/>
</dbReference>
<dbReference type="Pfam" id="PF13399">
    <property type="entry name" value="LytR_C"/>
    <property type="match status" value="1"/>
</dbReference>